<feature type="region of interest" description="Disordered" evidence="1">
    <location>
        <begin position="303"/>
        <end position="382"/>
    </location>
</feature>
<accession>A0ABM0K6Q1</accession>
<proteinExistence type="predicted"/>
<dbReference type="RefSeq" id="XP_005110020.1">
    <property type="nucleotide sequence ID" value="XM_005109963.3"/>
</dbReference>
<feature type="compositionally biased region" description="Basic and acidic residues" evidence="1">
    <location>
        <begin position="233"/>
        <end position="249"/>
    </location>
</feature>
<name>A0ABM0K6Q1_APLCA</name>
<reference evidence="3" key="1">
    <citation type="submission" date="2025-08" db="UniProtKB">
        <authorList>
            <consortium name="RefSeq"/>
        </authorList>
    </citation>
    <scope>IDENTIFICATION</scope>
</reference>
<feature type="compositionally biased region" description="Pro residues" evidence="1">
    <location>
        <begin position="438"/>
        <end position="451"/>
    </location>
</feature>
<evidence type="ECO:0000313" key="2">
    <source>
        <dbReference type="Proteomes" id="UP000694888"/>
    </source>
</evidence>
<evidence type="ECO:0000256" key="1">
    <source>
        <dbReference type="SAM" id="MobiDB-lite"/>
    </source>
</evidence>
<keyword evidence="2" id="KW-1185">Reference proteome</keyword>
<feature type="compositionally biased region" description="Polar residues" evidence="1">
    <location>
        <begin position="219"/>
        <end position="232"/>
    </location>
</feature>
<protein>
    <submittedName>
        <fullName evidence="3">Uncharacterized protein LOC101855829</fullName>
    </submittedName>
</protein>
<gene>
    <name evidence="3" type="primary">LOC101855829</name>
</gene>
<feature type="region of interest" description="Disordered" evidence="1">
    <location>
        <begin position="211"/>
        <end position="249"/>
    </location>
</feature>
<evidence type="ECO:0000313" key="3">
    <source>
        <dbReference type="RefSeq" id="XP_005110020.1"/>
    </source>
</evidence>
<organism evidence="2 3">
    <name type="scientific">Aplysia californica</name>
    <name type="common">California sea hare</name>
    <dbReference type="NCBI Taxonomy" id="6500"/>
    <lineage>
        <taxon>Eukaryota</taxon>
        <taxon>Metazoa</taxon>
        <taxon>Spiralia</taxon>
        <taxon>Lophotrochozoa</taxon>
        <taxon>Mollusca</taxon>
        <taxon>Gastropoda</taxon>
        <taxon>Heterobranchia</taxon>
        <taxon>Euthyneura</taxon>
        <taxon>Tectipleura</taxon>
        <taxon>Aplysiida</taxon>
        <taxon>Aplysioidea</taxon>
        <taxon>Aplysiidae</taxon>
        <taxon>Aplysia</taxon>
    </lineage>
</organism>
<feature type="region of interest" description="Disordered" evidence="1">
    <location>
        <begin position="1"/>
        <end position="65"/>
    </location>
</feature>
<dbReference type="GeneID" id="101855829"/>
<feature type="region of interest" description="Disordered" evidence="1">
    <location>
        <begin position="423"/>
        <end position="474"/>
    </location>
</feature>
<sequence>MTMTSQKRFRHHHDNNAAARFRDLPPRFKRQKSSSSPKPATETDPVDQENEYCRSSPAFRSVSPQLNQISIDSSHYTHSPNCESAPYTHTPNCAMKQPLRTYNRPDPQAWSPNTKEDALLHVDTSMLKYALRGSHAGEYLVPPSYCTPPPSPWGIDNGQNNSTSDVLLPSEISTYPSSLQSSPALVDSRDIMSPYLEMARTPYEDVWVDDPLIEGSPVEPNTQTVTNQNSPAKENEEKRSVDLSDPDIRTIEMLRELERVADQKEKEDESDSGVDRKNLVSHHLRMLMCAVDRYTADIEEDNHTSQVAKEDSRPPSVDVTPATSVRSPPGRTDPVKSNGWTVKQSKKQANAARELPQRKNGVLQGSKMENMQVPKPSVDGTWSADTRQVQNQSRNNQWSGMAGQSRPLYNEYWTVSSPPPAQGGMLLPMMSPTKVLSTPPPPSLSTPPPPTRQILSTPSRTPSPHPPPAPRAITSAKPATQQATTHLTGGFVVNSCHRAAVFPSAAQTVVNGNSIQQLQPEPVWGPLYPGAWSESDGTGWNIWSSPSFFNVSGPADYVGMAKERKPLYKR</sequence>
<feature type="compositionally biased region" description="Pro residues" evidence="1">
    <location>
        <begin position="461"/>
        <end position="470"/>
    </location>
</feature>
<dbReference type="Proteomes" id="UP000694888">
    <property type="component" value="Unplaced"/>
</dbReference>